<reference evidence="2 3" key="1">
    <citation type="submission" date="2021-02" db="EMBL/GenBank/DDBJ databases">
        <title>Genome assembly of Pseudopithomyces chartarum.</title>
        <authorList>
            <person name="Jauregui R."/>
            <person name="Singh J."/>
            <person name="Voisey C."/>
        </authorList>
    </citation>
    <scope>NUCLEOTIDE SEQUENCE [LARGE SCALE GENOMIC DNA]</scope>
    <source>
        <strain evidence="2 3">AGR01</strain>
    </source>
</reference>
<comment type="caution">
    <text evidence="2">The sequence shown here is derived from an EMBL/GenBank/DDBJ whole genome shotgun (WGS) entry which is preliminary data.</text>
</comment>
<evidence type="ECO:0000313" key="3">
    <source>
        <dbReference type="Proteomes" id="UP001280581"/>
    </source>
</evidence>
<feature type="transmembrane region" description="Helical" evidence="1">
    <location>
        <begin position="23"/>
        <end position="48"/>
    </location>
</feature>
<keyword evidence="1" id="KW-0472">Membrane</keyword>
<sequence length="172" mass="20018">VLTVLNQVFVAMYLFELLYREKLSVIAVLHHIGTVIIASTAIAIGVNWKHEPDATLEFMLCYVWGVFDVIAEFWPHVAVIQKRRFNDEHEYLSKVFLFAAIVTALGTLFETIVVMYIWGSAWRRWSLPFKIITPILHGIFSSAQLWGAYRFMGMWQYEKKKLKEKNQESQAS</sequence>
<protein>
    <recommendedName>
        <fullName evidence="4">TLC domain-containing protein</fullName>
    </recommendedName>
</protein>
<feature type="transmembrane region" description="Helical" evidence="1">
    <location>
        <begin position="54"/>
        <end position="74"/>
    </location>
</feature>
<feature type="transmembrane region" description="Helical" evidence="1">
    <location>
        <begin position="95"/>
        <end position="119"/>
    </location>
</feature>
<keyword evidence="1" id="KW-0812">Transmembrane</keyword>
<name>A0AAN6LU60_9PLEO</name>
<keyword evidence="1" id="KW-1133">Transmembrane helix</keyword>
<dbReference type="Proteomes" id="UP001280581">
    <property type="component" value="Unassembled WGS sequence"/>
</dbReference>
<evidence type="ECO:0000313" key="2">
    <source>
        <dbReference type="EMBL" id="KAK3207683.1"/>
    </source>
</evidence>
<feature type="transmembrane region" description="Helical" evidence="1">
    <location>
        <begin position="131"/>
        <end position="152"/>
    </location>
</feature>
<gene>
    <name evidence="2" type="ORF">GRF29_96g36943</name>
</gene>
<evidence type="ECO:0008006" key="4">
    <source>
        <dbReference type="Google" id="ProtNLM"/>
    </source>
</evidence>
<feature type="non-terminal residue" evidence="2">
    <location>
        <position position="1"/>
    </location>
</feature>
<evidence type="ECO:0000256" key="1">
    <source>
        <dbReference type="SAM" id="Phobius"/>
    </source>
</evidence>
<keyword evidence="3" id="KW-1185">Reference proteome</keyword>
<dbReference type="AlphaFoldDB" id="A0AAN6LU60"/>
<accession>A0AAN6LU60</accession>
<proteinExistence type="predicted"/>
<dbReference type="EMBL" id="WVTA01000008">
    <property type="protein sequence ID" value="KAK3207683.1"/>
    <property type="molecule type" value="Genomic_DNA"/>
</dbReference>
<organism evidence="2 3">
    <name type="scientific">Pseudopithomyces chartarum</name>
    <dbReference type="NCBI Taxonomy" id="1892770"/>
    <lineage>
        <taxon>Eukaryota</taxon>
        <taxon>Fungi</taxon>
        <taxon>Dikarya</taxon>
        <taxon>Ascomycota</taxon>
        <taxon>Pezizomycotina</taxon>
        <taxon>Dothideomycetes</taxon>
        <taxon>Pleosporomycetidae</taxon>
        <taxon>Pleosporales</taxon>
        <taxon>Massarineae</taxon>
        <taxon>Didymosphaeriaceae</taxon>
        <taxon>Pseudopithomyces</taxon>
    </lineage>
</organism>